<keyword evidence="1 3" id="KW-0732">Signal</keyword>
<dbReference type="EMBL" id="CAJNOU010000530">
    <property type="protein sequence ID" value="CAF1023942.1"/>
    <property type="molecule type" value="Genomic_DNA"/>
</dbReference>
<protein>
    <recommendedName>
        <fullName evidence="4">WIF domain-containing protein</fullName>
    </recommendedName>
</protein>
<comment type="caution">
    <text evidence="5">The sequence shown here is derived from an EMBL/GenBank/DDBJ whole genome shotgun (WGS) entry which is preliminary data.</text>
</comment>
<evidence type="ECO:0000256" key="3">
    <source>
        <dbReference type="SAM" id="SignalP"/>
    </source>
</evidence>
<dbReference type="InterPro" id="IPR038677">
    <property type="entry name" value="WIF_sf"/>
</dbReference>
<dbReference type="Gene3D" id="2.60.40.2170">
    <property type="entry name" value="Wnt, WIF domain"/>
    <property type="match status" value="1"/>
</dbReference>
<keyword evidence="2" id="KW-0325">Glycoprotein</keyword>
<dbReference type="AlphaFoldDB" id="A0A814ICW2"/>
<dbReference type="Proteomes" id="UP000663889">
    <property type="component" value="Unassembled WGS sequence"/>
</dbReference>
<evidence type="ECO:0000313" key="6">
    <source>
        <dbReference type="Proteomes" id="UP000663889"/>
    </source>
</evidence>
<dbReference type="InterPro" id="IPR003306">
    <property type="entry name" value="WIF"/>
</dbReference>
<gene>
    <name evidence="5" type="ORF">SEV965_LOCUS11950</name>
</gene>
<reference evidence="5" key="1">
    <citation type="submission" date="2021-02" db="EMBL/GenBank/DDBJ databases">
        <authorList>
            <person name="Nowell W R."/>
        </authorList>
    </citation>
    <scope>NUCLEOTIDE SEQUENCE</scope>
</reference>
<feature type="signal peptide" evidence="3">
    <location>
        <begin position="1"/>
        <end position="15"/>
    </location>
</feature>
<accession>A0A814ICW2</accession>
<feature type="domain" description="WIF" evidence="4">
    <location>
        <begin position="19"/>
        <end position="83"/>
    </location>
</feature>
<organism evidence="5 6">
    <name type="scientific">Rotaria sordida</name>
    <dbReference type="NCBI Taxonomy" id="392033"/>
    <lineage>
        <taxon>Eukaryota</taxon>
        <taxon>Metazoa</taxon>
        <taxon>Spiralia</taxon>
        <taxon>Gnathifera</taxon>
        <taxon>Rotifera</taxon>
        <taxon>Eurotatoria</taxon>
        <taxon>Bdelloidea</taxon>
        <taxon>Philodinida</taxon>
        <taxon>Philodinidae</taxon>
        <taxon>Rotaria</taxon>
    </lineage>
</organism>
<evidence type="ECO:0000259" key="4">
    <source>
        <dbReference type="PROSITE" id="PS50814"/>
    </source>
</evidence>
<feature type="chain" id="PRO_5032696860" description="WIF domain-containing protein" evidence="3">
    <location>
        <begin position="16"/>
        <end position="83"/>
    </location>
</feature>
<sequence length="83" mass="9941">MNILLIILLINLINAQLNLYLDSVSVEQLFELKEHRLYFINENRIRQSAFESSLSVSANIHFVEFTWNEDRFDIDKVCYIKYI</sequence>
<dbReference type="PROSITE" id="PS50814">
    <property type="entry name" value="WIF"/>
    <property type="match status" value="1"/>
</dbReference>
<name>A0A814ICW2_9BILA</name>
<evidence type="ECO:0000256" key="1">
    <source>
        <dbReference type="ARBA" id="ARBA00022729"/>
    </source>
</evidence>
<proteinExistence type="predicted"/>
<evidence type="ECO:0000256" key="2">
    <source>
        <dbReference type="ARBA" id="ARBA00023180"/>
    </source>
</evidence>
<evidence type="ECO:0000313" key="5">
    <source>
        <dbReference type="EMBL" id="CAF1023942.1"/>
    </source>
</evidence>
<dbReference type="Pfam" id="PF02019">
    <property type="entry name" value="WIF"/>
    <property type="match status" value="1"/>
</dbReference>